<dbReference type="RefSeq" id="WP_156332314.1">
    <property type="nucleotide sequence ID" value="NZ_FCOR01000006.1"/>
</dbReference>
<sequence>MNLSSTLREGIEKKNSHFSNNFSAKLTYPFEKNIDEPDPYFICPYKRFNYSKIYSE</sequence>
<dbReference type="Proteomes" id="UP000182761">
    <property type="component" value="Unassembled WGS sequence"/>
</dbReference>
<proteinExistence type="predicted"/>
<protein>
    <submittedName>
        <fullName evidence="1">Uncharacterized protein</fullName>
    </submittedName>
</protein>
<keyword evidence="2" id="KW-1185">Reference proteome</keyword>
<dbReference type="AlphaFoldDB" id="A0A0X3APF1"/>
<evidence type="ECO:0000313" key="2">
    <source>
        <dbReference type="Proteomes" id="UP000182761"/>
    </source>
</evidence>
<accession>A0A0X3APF1</accession>
<evidence type="ECO:0000313" key="1">
    <source>
        <dbReference type="EMBL" id="CVK16244.1"/>
    </source>
</evidence>
<gene>
    <name evidence="1" type="ORF">Ga0061079_1066</name>
</gene>
<organism evidence="1 2">
    <name type="scientific">Apibacter mensalis</name>
    <dbReference type="NCBI Taxonomy" id="1586267"/>
    <lineage>
        <taxon>Bacteria</taxon>
        <taxon>Pseudomonadati</taxon>
        <taxon>Bacteroidota</taxon>
        <taxon>Flavobacteriia</taxon>
        <taxon>Flavobacteriales</taxon>
        <taxon>Weeksellaceae</taxon>
        <taxon>Apibacter</taxon>
    </lineage>
</organism>
<reference evidence="1 2" key="1">
    <citation type="submission" date="2016-01" db="EMBL/GenBank/DDBJ databases">
        <authorList>
            <person name="McClelland M."/>
            <person name="Jain A."/>
            <person name="Saraogi P."/>
            <person name="Mendelson R."/>
            <person name="Westerman R."/>
            <person name="SanMiguel P."/>
            <person name="Csonka L."/>
        </authorList>
    </citation>
    <scope>NUCLEOTIDE SEQUENCE [LARGE SCALE GENOMIC DNA]</scope>
    <source>
        <strain evidence="1 2">R-53146</strain>
    </source>
</reference>
<dbReference type="EMBL" id="FCOR01000006">
    <property type="protein sequence ID" value="CVK16244.1"/>
    <property type="molecule type" value="Genomic_DNA"/>
</dbReference>
<name>A0A0X3APF1_9FLAO</name>